<comment type="catalytic activity">
    <reaction evidence="8">
        <text>DNA(n) + a 2'-deoxyribonucleoside 5'-triphosphate = DNA(n+1) + diphosphate</text>
        <dbReference type="Rhea" id="RHEA:22508"/>
        <dbReference type="Rhea" id="RHEA-COMP:17339"/>
        <dbReference type="Rhea" id="RHEA-COMP:17340"/>
        <dbReference type="ChEBI" id="CHEBI:33019"/>
        <dbReference type="ChEBI" id="CHEBI:61560"/>
        <dbReference type="ChEBI" id="CHEBI:173112"/>
        <dbReference type="EC" id="2.7.7.7"/>
    </reaction>
</comment>
<sequence>MYLIAKLLLNSLYGKFGMTDDLGNHVIVDTNKLDKIIETKDKITTLELDEDLYLVSYHDIDENKLMNDYTNFVISVGVASAITAYSRIQMSHFKNLPNNKMYYTDTDSAVMEKPLDDSLVGKHLGQMVLEKEYK</sequence>
<dbReference type="EMBL" id="MZ202357">
    <property type="protein sequence ID" value="UHB41847.1"/>
    <property type="molecule type" value="Genomic_DNA"/>
</dbReference>
<accession>A0A8K1ZR07</accession>
<dbReference type="GO" id="GO:0003677">
    <property type="term" value="F:DNA binding"/>
    <property type="evidence" value="ECO:0007669"/>
    <property type="project" value="UniProtKB-KW"/>
</dbReference>
<dbReference type="PANTHER" id="PTHR33568">
    <property type="entry name" value="DNA POLYMERASE"/>
    <property type="match status" value="1"/>
</dbReference>
<keyword evidence="5" id="KW-0235">DNA replication</keyword>
<keyword evidence="10" id="KW-0496">Mitochondrion</keyword>
<organism evidence="10">
    <name type="scientific">Butyriboletus roseoflavus</name>
    <dbReference type="NCBI Taxonomy" id="1325616"/>
    <lineage>
        <taxon>Eukaryota</taxon>
        <taxon>Fungi</taxon>
        <taxon>Dikarya</taxon>
        <taxon>Basidiomycota</taxon>
        <taxon>Agaricomycotina</taxon>
        <taxon>Agaricomycetes</taxon>
        <taxon>Agaricomycetidae</taxon>
        <taxon>Boletales</taxon>
        <taxon>Boletineae</taxon>
        <taxon>Boletaceae</taxon>
        <taxon>Boletoideae</taxon>
        <taxon>Butyriboletus</taxon>
    </lineage>
</organism>
<evidence type="ECO:0000256" key="8">
    <source>
        <dbReference type="ARBA" id="ARBA00049244"/>
    </source>
</evidence>
<evidence type="ECO:0000256" key="3">
    <source>
        <dbReference type="ARBA" id="ARBA00022679"/>
    </source>
</evidence>
<keyword evidence="6" id="KW-0239">DNA-directed DNA polymerase</keyword>
<evidence type="ECO:0000256" key="5">
    <source>
        <dbReference type="ARBA" id="ARBA00022705"/>
    </source>
</evidence>
<evidence type="ECO:0000256" key="1">
    <source>
        <dbReference type="ARBA" id="ARBA00005755"/>
    </source>
</evidence>
<protein>
    <recommendedName>
        <fullName evidence="2">DNA-directed DNA polymerase</fullName>
        <ecNumber evidence="2">2.7.7.7</ecNumber>
    </recommendedName>
</protein>
<keyword evidence="3" id="KW-0808">Transferase</keyword>
<dbReference type="PANTHER" id="PTHR33568:SF3">
    <property type="entry name" value="DNA-DIRECTED DNA POLYMERASE"/>
    <property type="match status" value="1"/>
</dbReference>
<keyword evidence="7" id="KW-0238">DNA-binding</keyword>
<dbReference type="GO" id="GO:0003887">
    <property type="term" value="F:DNA-directed DNA polymerase activity"/>
    <property type="evidence" value="ECO:0007669"/>
    <property type="project" value="UniProtKB-KW"/>
</dbReference>
<evidence type="ECO:0000313" key="10">
    <source>
        <dbReference type="EMBL" id="UHB41847.1"/>
    </source>
</evidence>
<evidence type="ECO:0000256" key="2">
    <source>
        <dbReference type="ARBA" id="ARBA00012417"/>
    </source>
</evidence>
<evidence type="ECO:0000256" key="4">
    <source>
        <dbReference type="ARBA" id="ARBA00022695"/>
    </source>
</evidence>
<dbReference type="Gene3D" id="1.10.287.690">
    <property type="entry name" value="Helix hairpin bin"/>
    <property type="match status" value="1"/>
</dbReference>
<reference evidence="10" key="1">
    <citation type="submission" date="2021-05" db="EMBL/GenBank/DDBJ databases">
        <title>Characterization of the complete mitochondrial genome of Butyriboletus roseoflavus.</title>
        <authorList>
            <person name="Li Q."/>
            <person name="Peng C."/>
        </authorList>
    </citation>
    <scope>NUCLEOTIDE SEQUENCE</scope>
</reference>
<evidence type="ECO:0000256" key="6">
    <source>
        <dbReference type="ARBA" id="ARBA00022932"/>
    </source>
</evidence>
<keyword evidence="4" id="KW-0548">Nucleotidyltransferase</keyword>
<feature type="domain" description="DNA-directed DNA polymerase family B mitochondria/virus" evidence="9">
    <location>
        <begin position="1"/>
        <end position="94"/>
    </location>
</feature>
<name>A0A8K1ZR07_9AGAM</name>
<dbReference type="InterPro" id="IPR043502">
    <property type="entry name" value="DNA/RNA_pol_sf"/>
</dbReference>
<gene>
    <name evidence="10" type="primary">orf134</name>
</gene>
<proteinExistence type="inferred from homology"/>
<dbReference type="AlphaFoldDB" id="A0A8K1ZR07"/>
<dbReference type="Pfam" id="PF03175">
    <property type="entry name" value="DNA_pol_B_2"/>
    <property type="match status" value="1"/>
</dbReference>
<geneLocation type="mitochondrion" evidence="10"/>
<comment type="similarity">
    <text evidence="1">Belongs to the DNA polymerase type-B family.</text>
</comment>
<dbReference type="SUPFAM" id="SSF56672">
    <property type="entry name" value="DNA/RNA polymerases"/>
    <property type="match status" value="1"/>
</dbReference>
<dbReference type="InterPro" id="IPR004868">
    <property type="entry name" value="DNA-dir_DNA_pol_B_mt/vir"/>
</dbReference>
<dbReference type="InterPro" id="IPR023211">
    <property type="entry name" value="DNA_pol_palm_dom_sf"/>
</dbReference>
<dbReference type="EC" id="2.7.7.7" evidence="2"/>
<evidence type="ECO:0000259" key="9">
    <source>
        <dbReference type="Pfam" id="PF03175"/>
    </source>
</evidence>
<evidence type="ECO:0000256" key="7">
    <source>
        <dbReference type="ARBA" id="ARBA00023125"/>
    </source>
</evidence>
<dbReference type="GO" id="GO:0006260">
    <property type="term" value="P:DNA replication"/>
    <property type="evidence" value="ECO:0007669"/>
    <property type="project" value="UniProtKB-KW"/>
</dbReference>
<dbReference type="GO" id="GO:0000166">
    <property type="term" value="F:nucleotide binding"/>
    <property type="evidence" value="ECO:0007669"/>
    <property type="project" value="InterPro"/>
</dbReference>
<dbReference type="Gene3D" id="3.90.1600.10">
    <property type="entry name" value="Palm domain of DNA polymerase"/>
    <property type="match status" value="1"/>
</dbReference>